<evidence type="ECO:0000259" key="1">
    <source>
        <dbReference type="PROSITE" id="PS51186"/>
    </source>
</evidence>
<dbReference type="PANTHER" id="PTHR43610:SF1">
    <property type="entry name" value="N-ACETYLTRANSFERASE DOMAIN-CONTAINING PROTEIN"/>
    <property type="match status" value="1"/>
</dbReference>
<organism evidence="2 3">
    <name type="scientific">Arthrobacter methylotrophus</name>
    <dbReference type="NCBI Taxonomy" id="121291"/>
    <lineage>
        <taxon>Bacteria</taxon>
        <taxon>Bacillati</taxon>
        <taxon>Actinomycetota</taxon>
        <taxon>Actinomycetes</taxon>
        <taxon>Micrococcales</taxon>
        <taxon>Micrococcaceae</taxon>
        <taxon>Arthrobacter</taxon>
    </lineage>
</organism>
<accession>A0ABV5UP28</accession>
<proteinExistence type="predicted"/>
<evidence type="ECO:0000313" key="2">
    <source>
        <dbReference type="EMBL" id="MFB9714278.1"/>
    </source>
</evidence>
<dbReference type="PANTHER" id="PTHR43610">
    <property type="entry name" value="BLL6696 PROTEIN"/>
    <property type="match status" value="1"/>
</dbReference>
<dbReference type="Gene3D" id="3.40.630.30">
    <property type="match status" value="1"/>
</dbReference>
<dbReference type="SUPFAM" id="SSF55729">
    <property type="entry name" value="Acyl-CoA N-acyltransferases (Nat)"/>
    <property type="match status" value="1"/>
</dbReference>
<dbReference type="InterPro" id="IPR000182">
    <property type="entry name" value="GNAT_dom"/>
</dbReference>
<dbReference type="InterPro" id="IPR016181">
    <property type="entry name" value="Acyl_CoA_acyltransferase"/>
</dbReference>
<feature type="domain" description="N-acetyltransferase" evidence="1">
    <location>
        <begin position="19"/>
        <end position="186"/>
    </location>
</feature>
<dbReference type="RefSeq" id="WP_345044229.1">
    <property type="nucleotide sequence ID" value="NZ_BAABED010000001.1"/>
</dbReference>
<gene>
    <name evidence="2" type="ORF">ACFFPI_09105</name>
</gene>
<protein>
    <submittedName>
        <fullName evidence="2">GNAT family protein</fullName>
    </submittedName>
</protein>
<evidence type="ECO:0000313" key="3">
    <source>
        <dbReference type="Proteomes" id="UP001589536"/>
    </source>
</evidence>
<dbReference type="Pfam" id="PF13302">
    <property type="entry name" value="Acetyltransf_3"/>
    <property type="match status" value="1"/>
</dbReference>
<dbReference type="Proteomes" id="UP001589536">
    <property type="component" value="Unassembled WGS sequence"/>
</dbReference>
<dbReference type="PROSITE" id="PS51186">
    <property type="entry name" value="GNAT"/>
    <property type="match status" value="1"/>
</dbReference>
<sequence length="210" mass="23441">MALRLPNILPTLHTATGRFVLSPFTDAHIEPLAHILANDDIWAQGFGDGDHRPGTHEEIVAYIRRRYEGLRIFAIHYTGLPGGLLFVGTTGITESHARTERAKIGRTVINPAFWGMKANHEVKTALLDWLFARGAGRIECDVDPRNHRSLTSLTRFGFTVEGTRRRSSQRVDGTWRDIVILSLLTEEWPAARERSLQALTGFASTGMLSV</sequence>
<keyword evidence="3" id="KW-1185">Reference proteome</keyword>
<reference evidence="2 3" key="1">
    <citation type="submission" date="2024-09" db="EMBL/GenBank/DDBJ databases">
        <authorList>
            <person name="Sun Q."/>
            <person name="Mori K."/>
        </authorList>
    </citation>
    <scope>NUCLEOTIDE SEQUENCE [LARGE SCALE GENOMIC DNA]</scope>
    <source>
        <strain evidence="2 3">JCM 13519</strain>
    </source>
</reference>
<name>A0ABV5UP28_9MICC</name>
<dbReference type="EMBL" id="JBHMBH010000019">
    <property type="protein sequence ID" value="MFB9714278.1"/>
    <property type="molecule type" value="Genomic_DNA"/>
</dbReference>
<comment type="caution">
    <text evidence="2">The sequence shown here is derived from an EMBL/GenBank/DDBJ whole genome shotgun (WGS) entry which is preliminary data.</text>
</comment>